<dbReference type="Pfam" id="PF00583">
    <property type="entry name" value="Acetyltransf_1"/>
    <property type="match status" value="1"/>
</dbReference>
<keyword evidence="5" id="KW-1185">Reference proteome</keyword>
<dbReference type="Proteomes" id="UP001589647">
    <property type="component" value="Unassembled WGS sequence"/>
</dbReference>
<dbReference type="InterPro" id="IPR000182">
    <property type="entry name" value="GNAT_dom"/>
</dbReference>
<sequence length="145" mass="15717">MGVEVEIVREVDQELVDAFAVLLPQLSASAGPLDHAALDRVVRNEAITVLTARLDGRIVGTLTLVVFPVATGTRARIEDVVVDAAARGRGIAAELTRHALRLAGQAEARTVDLTSRPDRAAANRLYERLGFRARNSTVYRFTGDR</sequence>
<keyword evidence="2 4" id="KW-0012">Acyltransferase</keyword>
<gene>
    <name evidence="4" type="ORF">ACFFV7_12715</name>
</gene>
<proteinExistence type="predicted"/>
<evidence type="ECO:0000313" key="4">
    <source>
        <dbReference type="EMBL" id="MFB9202055.1"/>
    </source>
</evidence>
<dbReference type="InterPro" id="IPR016181">
    <property type="entry name" value="Acyl_CoA_acyltransferase"/>
</dbReference>
<dbReference type="EC" id="2.3.-.-" evidence="4"/>
<evidence type="ECO:0000256" key="1">
    <source>
        <dbReference type="ARBA" id="ARBA00022679"/>
    </source>
</evidence>
<evidence type="ECO:0000313" key="5">
    <source>
        <dbReference type="Proteomes" id="UP001589647"/>
    </source>
</evidence>
<comment type="caution">
    <text evidence="4">The sequence shown here is derived from an EMBL/GenBank/DDBJ whole genome shotgun (WGS) entry which is preliminary data.</text>
</comment>
<evidence type="ECO:0000259" key="3">
    <source>
        <dbReference type="PROSITE" id="PS51186"/>
    </source>
</evidence>
<dbReference type="PANTHER" id="PTHR43877">
    <property type="entry name" value="AMINOALKYLPHOSPHONATE N-ACETYLTRANSFERASE-RELATED-RELATED"/>
    <property type="match status" value="1"/>
</dbReference>
<dbReference type="PANTHER" id="PTHR43877:SF1">
    <property type="entry name" value="ACETYLTRANSFERASE"/>
    <property type="match status" value="1"/>
</dbReference>
<name>A0ABV5IDS6_9ACTN</name>
<protein>
    <submittedName>
        <fullName evidence="4">GNAT family N-acetyltransferase</fullName>
        <ecNumber evidence="4">2.3.-.-</ecNumber>
    </submittedName>
</protein>
<dbReference type="RefSeq" id="WP_189647166.1">
    <property type="nucleotide sequence ID" value="NZ_BMRC01000004.1"/>
</dbReference>
<dbReference type="EMBL" id="JBHMEI010000006">
    <property type="protein sequence ID" value="MFB9202055.1"/>
    <property type="molecule type" value="Genomic_DNA"/>
</dbReference>
<dbReference type="Gene3D" id="3.40.630.30">
    <property type="match status" value="1"/>
</dbReference>
<dbReference type="GO" id="GO:0016746">
    <property type="term" value="F:acyltransferase activity"/>
    <property type="evidence" value="ECO:0007669"/>
    <property type="project" value="UniProtKB-KW"/>
</dbReference>
<keyword evidence="1 4" id="KW-0808">Transferase</keyword>
<organism evidence="4 5">
    <name type="scientific">Nonomuraea spiralis</name>
    <dbReference type="NCBI Taxonomy" id="46182"/>
    <lineage>
        <taxon>Bacteria</taxon>
        <taxon>Bacillati</taxon>
        <taxon>Actinomycetota</taxon>
        <taxon>Actinomycetes</taxon>
        <taxon>Streptosporangiales</taxon>
        <taxon>Streptosporangiaceae</taxon>
        <taxon>Nonomuraea</taxon>
    </lineage>
</organism>
<reference evidence="4 5" key="1">
    <citation type="submission" date="2024-09" db="EMBL/GenBank/DDBJ databases">
        <authorList>
            <person name="Sun Q."/>
            <person name="Mori K."/>
        </authorList>
    </citation>
    <scope>NUCLEOTIDE SEQUENCE [LARGE SCALE GENOMIC DNA]</scope>
    <source>
        <strain evidence="4 5">CCM 3426</strain>
    </source>
</reference>
<dbReference type="InterPro" id="IPR050832">
    <property type="entry name" value="Bact_Acetyltransf"/>
</dbReference>
<accession>A0ABV5IDS6</accession>
<feature type="domain" description="N-acetyltransferase" evidence="3">
    <location>
        <begin position="6"/>
        <end position="145"/>
    </location>
</feature>
<dbReference type="SUPFAM" id="SSF55729">
    <property type="entry name" value="Acyl-CoA N-acyltransferases (Nat)"/>
    <property type="match status" value="1"/>
</dbReference>
<dbReference type="PROSITE" id="PS51186">
    <property type="entry name" value="GNAT"/>
    <property type="match status" value="1"/>
</dbReference>
<evidence type="ECO:0000256" key="2">
    <source>
        <dbReference type="ARBA" id="ARBA00023315"/>
    </source>
</evidence>